<dbReference type="GO" id="GO:0005737">
    <property type="term" value="C:cytoplasm"/>
    <property type="evidence" value="ECO:0007669"/>
    <property type="project" value="TreeGrafter"/>
</dbReference>
<protein>
    <submittedName>
        <fullName evidence="2">Uncharacterized protein LOC111279246</fullName>
    </submittedName>
</protein>
<evidence type="ECO:0000313" key="1">
    <source>
        <dbReference type="Proteomes" id="UP000515121"/>
    </source>
</evidence>
<sequence>MGLFDLSASLAYLWDRGYKKARETLGTTEKGVLKSDPRNGGAFLGSFAMPHDPPEEIGRRGYGMVSGAVDVGLFRNAALEDVRKFKIKSDRRFG</sequence>
<accession>A0A6P5X0M8</accession>
<dbReference type="RefSeq" id="XP_022721960.1">
    <property type="nucleotide sequence ID" value="XM_022866225.1"/>
</dbReference>
<dbReference type="OrthoDB" id="1621678at2759"/>
<dbReference type="PANTHER" id="PTHR30502">
    <property type="entry name" value="2-KETO-3-DEOXY-L-RHAMNONATE ALDOLASE"/>
    <property type="match status" value="1"/>
</dbReference>
<evidence type="ECO:0000313" key="2">
    <source>
        <dbReference type="RefSeq" id="XP_022721960.1"/>
    </source>
</evidence>
<dbReference type="Proteomes" id="UP000515121">
    <property type="component" value="Unplaced"/>
</dbReference>
<gene>
    <name evidence="2" type="primary">LOC111279246</name>
</gene>
<organism evidence="1 2">
    <name type="scientific">Durio zibethinus</name>
    <name type="common">Durian</name>
    <dbReference type="NCBI Taxonomy" id="66656"/>
    <lineage>
        <taxon>Eukaryota</taxon>
        <taxon>Viridiplantae</taxon>
        <taxon>Streptophyta</taxon>
        <taxon>Embryophyta</taxon>
        <taxon>Tracheophyta</taxon>
        <taxon>Spermatophyta</taxon>
        <taxon>Magnoliopsida</taxon>
        <taxon>eudicotyledons</taxon>
        <taxon>Gunneridae</taxon>
        <taxon>Pentapetalae</taxon>
        <taxon>rosids</taxon>
        <taxon>malvids</taxon>
        <taxon>Malvales</taxon>
        <taxon>Malvaceae</taxon>
        <taxon>Helicteroideae</taxon>
        <taxon>Durio</taxon>
    </lineage>
</organism>
<dbReference type="InterPro" id="IPR050251">
    <property type="entry name" value="HpcH-HpaI_aldolase"/>
</dbReference>
<name>A0A6P5X0M8_DURZI</name>
<dbReference type="Gene3D" id="3.20.20.60">
    <property type="entry name" value="Phosphoenolpyruvate-binding domains"/>
    <property type="match status" value="1"/>
</dbReference>
<proteinExistence type="predicted"/>
<keyword evidence="1" id="KW-1185">Reference proteome</keyword>
<dbReference type="InterPro" id="IPR040442">
    <property type="entry name" value="Pyrv_kinase-like_dom_sf"/>
</dbReference>
<dbReference type="GO" id="GO:0016832">
    <property type="term" value="F:aldehyde-lyase activity"/>
    <property type="evidence" value="ECO:0007669"/>
    <property type="project" value="TreeGrafter"/>
</dbReference>
<dbReference type="AlphaFoldDB" id="A0A6P5X0M8"/>
<dbReference type="KEGG" id="dzi:111279246"/>
<reference evidence="2" key="1">
    <citation type="submission" date="2025-08" db="UniProtKB">
        <authorList>
            <consortium name="RefSeq"/>
        </authorList>
    </citation>
    <scope>IDENTIFICATION</scope>
    <source>
        <tissue evidence="2">Fruit stalk</tissue>
    </source>
</reference>
<dbReference type="PANTHER" id="PTHR30502:SF0">
    <property type="entry name" value="PHOSPHOENOLPYRUVATE CARBOXYLASE FAMILY PROTEIN"/>
    <property type="match status" value="1"/>
</dbReference>
<dbReference type="GeneID" id="111279246"/>